<keyword evidence="1" id="KW-0862">Zinc</keyword>
<protein>
    <recommendedName>
        <fullName evidence="2">B box-type domain-containing protein</fullName>
    </recommendedName>
</protein>
<dbReference type="GO" id="GO:0008270">
    <property type="term" value="F:zinc ion binding"/>
    <property type="evidence" value="ECO:0007669"/>
    <property type="project" value="UniProtKB-KW"/>
</dbReference>
<keyword evidence="1" id="KW-0479">Metal-binding</keyword>
<evidence type="ECO:0000256" key="1">
    <source>
        <dbReference type="PROSITE-ProRule" id="PRU00024"/>
    </source>
</evidence>
<dbReference type="PROSITE" id="PS50096">
    <property type="entry name" value="IQ"/>
    <property type="match status" value="1"/>
</dbReference>
<evidence type="ECO:0000313" key="3">
    <source>
        <dbReference type="EMBL" id="CAE0698335.1"/>
    </source>
</evidence>
<dbReference type="CDD" id="cd19757">
    <property type="entry name" value="Bbox1"/>
    <property type="match status" value="1"/>
</dbReference>
<reference evidence="4" key="1">
    <citation type="submission" date="2021-01" db="EMBL/GenBank/DDBJ databases">
        <authorList>
            <person name="Corre E."/>
            <person name="Pelletier E."/>
            <person name="Niang G."/>
            <person name="Scheremetjew M."/>
            <person name="Finn R."/>
            <person name="Kale V."/>
            <person name="Holt S."/>
            <person name="Cochrane G."/>
            <person name="Meng A."/>
            <person name="Brown T."/>
            <person name="Cohen L."/>
        </authorList>
    </citation>
    <scope>NUCLEOTIDE SEQUENCE</scope>
    <source>
        <strain evidence="4">CCMP1756</strain>
    </source>
</reference>
<accession>A0A6S8VRB8</accession>
<gene>
    <name evidence="3" type="ORF">PCAL00307_LOCUS13771</name>
    <name evidence="4" type="ORF">PCAL00307_LOCUS13774</name>
</gene>
<sequence length="1429" mass="166043">MLGATTSHAIDFVVAISNTDLLYQALERVTDFPASNVTENNKNILLLRPRISYSPINCKTPSPTPRHAFPQSLFATRPLAFNYPVGDCMVTHLSKLIDVSRFRLARQWQGPSTRHFCGGDRDIIVGNALREVTLEGIKRNLPMKFLVQNKNHALAHAKAATLLCRVANMRAANRISSTWDRWIKLVYVSRAKSKTHAANEIKTFVLLVLRGVVMDTRFSLVPHINRKLEIRVKNAPRQLVWHYARIFRAFRRYNMLKEVAADHLREHATKGIQGLVRRRRDGGNMKPHHFHIGAFAAGSIQRLQRGNISRVRARQSKHRHNQRLVLSRYCSTNASTNYNFEQQGAAHKIQCWFLLQPHRNRIVYASSLQMTVSRIQSAFRQRRLRIKENAKVWFAAIKITTFLRQHNATTHCNCRLQQKHNIIRRDLLRAIHKEDRSHKAIERQIIHIQSLQRGHLARKLPGASRIERVILTQKFLKRWIQHQLGKRAHHCLLSLASWTALIAILDFKLRIKYATVIVACWRRYRRFTLHFSKCKLMNEIACVFADSIKRNLYCQNHKVAERQHYRVAEAHLAGRSMFERTRETKIQHQILVQSNVCNRDHNAELQRIFVTYCSYGQKENTSLLGIGSFLRLLKDSSNVMWPSNAAGLRPCDVELMSMKNRNHSNAGAVDKHLRYSEFLQTIHSLASIFFNSLLFCNDRLTEPDAKTCAFLQQHVFQSKVAKYHTDSLRSLSCVGRVDSQLHVFSQRIISLWRIHHSRVLFGLQKSIQLSHSEKGQQISSAVCIQRVWRSFSSREVTYSYARGVYDLFVDFESGCEFWFNRCTRASLWTKPQILVNKDVRKPIFMPSKGSIFEVSCSECSASSVSTYCIECRKLYCNQCSVLHSCNHNLVSIEMCVYCHFQISTKRCEKCNDHYCDTCFEDQHSMGSLQFHSYEEMVPHCDNCRQHAARKTGGCLQKKQFCLQCANKVPKGEWERLGDVAYVPKMTTEHQQHRKRKITEQPLRDLRVNMKGNPLGIVQIQRIWRGSRGRRSSAVHAFERKLWLTQRAADNHRRRKRRYQIACFFGRGNLLESDTPRETVIKKVPYWSRVTVEDIVHDRWTEFAGYVKEQDSFVKKHGSLGARSYIDLKLTWLHLKVKSWVAKIKAARAKRGFYTTQVAFRRSRSADTDRKLQEKLRLRMRASRQDLQQRLRLIEIIDRELKVVLSRNAQLLGPRRMEVRVREAVVWGMELEHFALSAQKNSQYVEHARFDALAVSASDRIRIGSSPIKYCSSRELGLLNKLMLKVSPSVAPAPNFCLGSVDPARNSYNSHPSNLTKARLHRIWTHEDNEYLKVYKLPRGLFLNSFFSRLCEFASGNFLTQLVLKWNIRMLAFYRDQITHISTRMDSESASKATLETHAAKLQKKVIKQEHDLYQPLKNQKAFWHGQARQ</sequence>
<dbReference type="InterPro" id="IPR000315">
    <property type="entry name" value="Znf_B-box"/>
</dbReference>
<dbReference type="EMBL" id="HBIW01015974">
    <property type="protein sequence ID" value="CAE0698335.1"/>
    <property type="molecule type" value="Transcribed_RNA"/>
</dbReference>
<evidence type="ECO:0000313" key="4">
    <source>
        <dbReference type="EMBL" id="CAE0698338.1"/>
    </source>
</evidence>
<evidence type="ECO:0000259" key="2">
    <source>
        <dbReference type="PROSITE" id="PS50119"/>
    </source>
</evidence>
<organism evidence="4">
    <name type="scientific">Pelagomonas calceolata</name>
    <dbReference type="NCBI Taxonomy" id="35677"/>
    <lineage>
        <taxon>Eukaryota</taxon>
        <taxon>Sar</taxon>
        <taxon>Stramenopiles</taxon>
        <taxon>Ochrophyta</taxon>
        <taxon>Pelagophyceae</taxon>
        <taxon>Pelagomonadales</taxon>
        <taxon>Pelagomonadaceae</taxon>
        <taxon>Pelagomonas</taxon>
    </lineage>
</organism>
<name>A0A6S8VRB8_9STRA</name>
<dbReference type="PROSITE" id="PS50119">
    <property type="entry name" value="ZF_BBOX"/>
    <property type="match status" value="1"/>
</dbReference>
<dbReference type="EMBL" id="HBIW01015977">
    <property type="protein sequence ID" value="CAE0698338.1"/>
    <property type="molecule type" value="Transcribed_RNA"/>
</dbReference>
<keyword evidence="1" id="KW-0863">Zinc-finger</keyword>
<feature type="domain" description="B box-type" evidence="2">
    <location>
        <begin position="856"/>
        <end position="892"/>
    </location>
</feature>
<proteinExistence type="predicted"/>